<dbReference type="SMR" id="Q9NEJ5"/>
<evidence type="ECO:0000313" key="2">
    <source>
        <dbReference type="EMBL" id="CAB81982.2"/>
    </source>
</evidence>
<evidence type="ECO:0000313" key="4">
    <source>
        <dbReference type="WormBase" id="Y116F11B.13"/>
    </source>
</evidence>
<proteinExistence type="predicted"/>
<feature type="chain" id="PRO_5005706108" evidence="1">
    <location>
        <begin position="26"/>
        <end position="182"/>
    </location>
</feature>
<dbReference type="HOGENOM" id="CLU_1190788_0_0_1"/>
<dbReference type="Bgee" id="WBGene00013828">
    <property type="expression patterns" value="Expressed in pharyngeal muscle cell (C elegans) and 3 other cell types or tissues"/>
</dbReference>
<keyword evidence="1" id="KW-0732">Signal</keyword>
<dbReference type="KEGG" id="cel:CELE_Y116F11B.13"/>
<name>Q9NEJ5_CAEEL</name>
<accession>Q9NEJ5</accession>
<dbReference type="RefSeq" id="NP_507851.2">
    <property type="nucleotide sequence ID" value="NM_075450.2"/>
</dbReference>
<dbReference type="UCSC" id="Y116F11B.13">
    <property type="organism name" value="c. elegans"/>
</dbReference>
<reference evidence="2 3" key="1">
    <citation type="journal article" date="1998" name="Science">
        <title>Genome sequence of the nematode C. elegans: a platform for investigating biology.</title>
        <authorList>
            <consortium name="The C. elegans sequencing consortium"/>
            <person name="Sulson J.E."/>
            <person name="Waterston R."/>
        </authorList>
    </citation>
    <scope>NUCLEOTIDE SEQUENCE [LARGE SCALE GENOMIC DNA]</scope>
    <source>
        <strain evidence="2 3">Bristol N2</strain>
    </source>
</reference>
<sequence length="182" mass="21643">MIQNKIHCILLGFWIFSIIFEPSNARKLSKQEFLDKWNQRRRLVAEKFRIPDMWKLEYNKTLEDKAKNTGGYDSEQGNQFISDYNVSFFEEYDDARFKKQFLMNHDTDSKKLYSVPMDPFRRTIGCYERKNEYWAVGRKNEAVYPYHVLCFISPEHGTVNDTKGDQDVMEVVMKMACVSQDS</sequence>
<evidence type="ECO:0000256" key="1">
    <source>
        <dbReference type="SAM" id="SignalP"/>
    </source>
</evidence>
<keyword evidence="3" id="KW-1185">Reference proteome</keyword>
<dbReference type="AGR" id="WB:WBGene00013828"/>
<dbReference type="PaxDb" id="6239-Y116F11B.13"/>
<evidence type="ECO:0000313" key="3">
    <source>
        <dbReference type="Proteomes" id="UP000001940"/>
    </source>
</evidence>
<dbReference type="Proteomes" id="UP000001940">
    <property type="component" value="Chromosome V"/>
</dbReference>
<dbReference type="CTD" id="191024"/>
<feature type="signal peptide" evidence="1">
    <location>
        <begin position="1"/>
        <end position="25"/>
    </location>
</feature>
<organism evidence="2 3">
    <name type="scientific">Caenorhabditis elegans</name>
    <dbReference type="NCBI Taxonomy" id="6239"/>
    <lineage>
        <taxon>Eukaryota</taxon>
        <taxon>Metazoa</taxon>
        <taxon>Ecdysozoa</taxon>
        <taxon>Nematoda</taxon>
        <taxon>Chromadorea</taxon>
        <taxon>Rhabditida</taxon>
        <taxon>Rhabditina</taxon>
        <taxon>Rhabditomorpha</taxon>
        <taxon>Rhabditoidea</taxon>
        <taxon>Rhabditidae</taxon>
        <taxon>Peloderinae</taxon>
        <taxon>Caenorhabditis</taxon>
    </lineage>
</organism>
<dbReference type="OrthoDB" id="429263at2759"/>
<dbReference type="EMBL" id="BX284605">
    <property type="protein sequence ID" value="CAB81982.2"/>
    <property type="molecule type" value="Genomic_DNA"/>
</dbReference>
<dbReference type="AlphaFoldDB" id="Q9NEJ5"/>
<dbReference type="WormBase" id="Y116F11B.13">
    <property type="protein sequence ID" value="CE50458"/>
    <property type="gene ID" value="WBGene00013828"/>
</dbReference>
<gene>
    <name evidence="2" type="ORF">CELE_Y116F11B.13</name>
    <name evidence="2 4" type="ORF">Y116F11B.13</name>
</gene>
<dbReference type="GeneID" id="191024"/>
<dbReference type="InParanoid" id="Q9NEJ5"/>
<protein>
    <submittedName>
        <fullName evidence="2">SCP domain-containing protein</fullName>
    </submittedName>
</protein>